<feature type="compositionally biased region" description="Low complexity" evidence="7">
    <location>
        <begin position="225"/>
        <end position="240"/>
    </location>
</feature>
<name>A0ABR9JA22_9MICC</name>
<dbReference type="InterPro" id="IPR036900">
    <property type="entry name" value="A-D-PHexomutase_C_sf"/>
</dbReference>
<dbReference type="InterPro" id="IPR005841">
    <property type="entry name" value="Alpha-D-phosphohexomutase_SF"/>
</dbReference>
<dbReference type="Pfam" id="PF02878">
    <property type="entry name" value="PGM_PMM_I"/>
    <property type="match status" value="1"/>
</dbReference>
<evidence type="ECO:0000313" key="13">
    <source>
        <dbReference type="Proteomes" id="UP000636579"/>
    </source>
</evidence>
<keyword evidence="5" id="KW-0460">Magnesium</keyword>
<dbReference type="PROSITE" id="PS00710">
    <property type="entry name" value="PGM_PMM"/>
    <property type="match status" value="1"/>
</dbReference>
<dbReference type="SUPFAM" id="SSF53738">
    <property type="entry name" value="Phosphoglucomutase, first 3 domains"/>
    <property type="match status" value="3"/>
</dbReference>
<reference evidence="12 13" key="1">
    <citation type="submission" date="2020-10" db="EMBL/GenBank/DDBJ databases">
        <title>Sequencing the genomes of 1000 actinobacteria strains.</title>
        <authorList>
            <person name="Klenk H.-P."/>
        </authorList>
    </citation>
    <scope>NUCLEOTIDE SEQUENCE [LARGE SCALE GENOMIC DNA]</scope>
    <source>
        <strain evidence="12 13">DSM 15474</strain>
    </source>
</reference>
<evidence type="ECO:0000256" key="2">
    <source>
        <dbReference type="ARBA" id="ARBA00010231"/>
    </source>
</evidence>
<dbReference type="EC" id="5.4.2.8" evidence="12"/>
<keyword evidence="13" id="KW-1185">Reference proteome</keyword>
<dbReference type="InterPro" id="IPR005845">
    <property type="entry name" value="A-D-PHexomutase_a/b/a-II"/>
</dbReference>
<comment type="similarity">
    <text evidence="2">Belongs to the phosphohexose mutase family.</text>
</comment>
<dbReference type="EMBL" id="JADBEE010000002">
    <property type="protein sequence ID" value="MBE1515843.1"/>
    <property type="molecule type" value="Genomic_DNA"/>
</dbReference>
<proteinExistence type="inferred from homology"/>
<accession>A0ABR9JA22</accession>
<dbReference type="InterPro" id="IPR005846">
    <property type="entry name" value="A-D-PHexomutase_a/b/a-III"/>
</dbReference>
<dbReference type="CDD" id="cd05799">
    <property type="entry name" value="PGM2"/>
    <property type="match status" value="1"/>
</dbReference>
<comment type="cofactor">
    <cofactor evidence="1">
        <name>Mg(2+)</name>
        <dbReference type="ChEBI" id="CHEBI:18420"/>
    </cofactor>
</comment>
<dbReference type="Gene3D" id="3.30.310.50">
    <property type="entry name" value="Alpha-D-phosphohexomutase, C-terminal domain"/>
    <property type="match status" value="1"/>
</dbReference>
<evidence type="ECO:0000259" key="11">
    <source>
        <dbReference type="Pfam" id="PF02880"/>
    </source>
</evidence>
<dbReference type="SUPFAM" id="SSF55957">
    <property type="entry name" value="Phosphoglucomutase, C-terminal domain"/>
    <property type="match status" value="1"/>
</dbReference>
<feature type="region of interest" description="Disordered" evidence="7">
    <location>
        <begin position="218"/>
        <end position="249"/>
    </location>
</feature>
<dbReference type="Pfam" id="PF00408">
    <property type="entry name" value="PGM_PMM_IV"/>
    <property type="match status" value="1"/>
</dbReference>
<dbReference type="InterPro" id="IPR016055">
    <property type="entry name" value="A-D-PHexomutase_a/b/a-I/II/III"/>
</dbReference>
<dbReference type="Proteomes" id="UP000636579">
    <property type="component" value="Unassembled WGS sequence"/>
</dbReference>
<gene>
    <name evidence="12" type="ORF">H4W26_002635</name>
</gene>
<comment type="caution">
    <text evidence="12">The sequence shown here is derived from an EMBL/GenBank/DDBJ whole genome shotgun (WGS) entry which is preliminary data.</text>
</comment>
<dbReference type="PANTHER" id="PTHR45745">
    <property type="entry name" value="PHOSPHOMANNOMUTASE 45A"/>
    <property type="match status" value="1"/>
</dbReference>
<feature type="domain" description="Alpha-D-phosphohexomutase alpha/beta/alpha" evidence="9">
    <location>
        <begin position="51"/>
        <end position="181"/>
    </location>
</feature>
<dbReference type="RefSeq" id="WP_225940027.1">
    <property type="nucleotide sequence ID" value="NZ_JADBEE010000002.1"/>
</dbReference>
<organism evidence="12 13">
    <name type="scientific">Nesterenkonia halotolerans</name>
    <dbReference type="NCBI Taxonomy" id="225325"/>
    <lineage>
        <taxon>Bacteria</taxon>
        <taxon>Bacillati</taxon>
        <taxon>Actinomycetota</taxon>
        <taxon>Actinomycetes</taxon>
        <taxon>Micrococcales</taxon>
        <taxon>Micrococcaceae</taxon>
        <taxon>Nesterenkonia</taxon>
    </lineage>
</organism>
<evidence type="ECO:0000259" key="8">
    <source>
        <dbReference type="Pfam" id="PF00408"/>
    </source>
</evidence>
<dbReference type="GO" id="GO:0004615">
    <property type="term" value="F:phosphomannomutase activity"/>
    <property type="evidence" value="ECO:0007669"/>
    <property type="project" value="UniProtKB-EC"/>
</dbReference>
<feature type="domain" description="Alpha-D-phosphohexomutase C-terminal" evidence="8">
    <location>
        <begin position="552"/>
        <end position="600"/>
    </location>
</feature>
<evidence type="ECO:0000313" key="12">
    <source>
        <dbReference type="EMBL" id="MBE1515843.1"/>
    </source>
</evidence>
<protein>
    <submittedName>
        <fullName evidence="12">Phosphomannomutase</fullName>
        <ecNumber evidence="12">5.4.2.8</ecNumber>
    </submittedName>
</protein>
<evidence type="ECO:0000256" key="6">
    <source>
        <dbReference type="ARBA" id="ARBA00023235"/>
    </source>
</evidence>
<sequence length="626" mass="66961">MTEKLFGEVRRWINADPDAATRATLQDLLQRAENSDADAHQELERRFAGRLAFGTAGLRAELGAGPLRMNRLVVRQTAAGMLSYAEEKLAEARKNVDNPQDALQTARKIVIGFDARHQSDEFAADTAEIFSAAGWEVHLFDRPGPTPLLARQVLVLDAEIGVMVTASHNPPQDNGYKVYLGGELSRFLEPDGLGVGAQIVPPVDREIAARIAELVESDATKDASAEASDGAAGSDRGAAGQTAPVHQVTDEARRSYEAEALELLDTETYPQRDLHVVYTAMHGVGGEMVASLLRAAGFTLTPVTEQHKPDPDFPTAAFPNPEEPGALDLALKTAESEAADIVLANDPDADRLSAAVYDERTENWRQLSGDEIGALLGRHLLERGPLRPQVLNSPTPESTEAPDAAPVLANSIVSSRLLERLCQVRGVGHAATLTGFKWLARVQNMSFGYEEAIGFNVDPAHVKDKDGVSAALIFAEMAASLKSRGISLIDALDEIAAEAGVFVTGQVTIRVSDLSELGKVTAALRAEAPTEIAGSPVVESLDLTQDPLPGTELNEATTTDALIYLTEAGDRVIVRPSGTEPKVKCYLEAVAETPGVDAAAEVITEARAKAAHRLDELRKSMETMLS</sequence>
<feature type="domain" description="Alpha-D-phosphohexomutase alpha/beta/alpha" evidence="11">
    <location>
        <begin position="369"/>
        <end position="482"/>
    </location>
</feature>
<evidence type="ECO:0000259" key="10">
    <source>
        <dbReference type="Pfam" id="PF02879"/>
    </source>
</evidence>
<keyword evidence="4" id="KW-0479">Metal-binding</keyword>
<evidence type="ECO:0000259" key="9">
    <source>
        <dbReference type="Pfam" id="PF02878"/>
    </source>
</evidence>
<dbReference type="InterPro" id="IPR016066">
    <property type="entry name" value="A-D-PHexomutase_CS"/>
</dbReference>
<evidence type="ECO:0000256" key="4">
    <source>
        <dbReference type="ARBA" id="ARBA00022723"/>
    </source>
</evidence>
<dbReference type="PRINTS" id="PR00509">
    <property type="entry name" value="PGMPMM"/>
</dbReference>
<evidence type="ECO:0000256" key="3">
    <source>
        <dbReference type="ARBA" id="ARBA00022553"/>
    </source>
</evidence>
<evidence type="ECO:0000256" key="1">
    <source>
        <dbReference type="ARBA" id="ARBA00001946"/>
    </source>
</evidence>
<dbReference type="Pfam" id="PF02879">
    <property type="entry name" value="PGM_PMM_II"/>
    <property type="match status" value="1"/>
</dbReference>
<keyword evidence="6 12" id="KW-0413">Isomerase</keyword>
<keyword evidence="3" id="KW-0597">Phosphoprotein</keyword>
<dbReference type="InterPro" id="IPR005844">
    <property type="entry name" value="A-D-PHexomutase_a/b/a-I"/>
</dbReference>
<evidence type="ECO:0000256" key="5">
    <source>
        <dbReference type="ARBA" id="ARBA00022842"/>
    </source>
</evidence>
<feature type="domain" description="Alpha-D-phosphohexomutase alpha/beta/alpha" evidence="10">
    <location>
        <begin position="258"/>
        <end position="359"/>
    </location>
</feature>
<dbReference type="InterPro" id="IPR005843">
    <property type="entry name" value="A-D-PHexomutase_C"/>
</dbReference>
<dbReference type="Pfam" id="PF02880">
    <property type="entry name" value="PGM_PMM_III"/>
    <property type="match status" value="1"/>
</dbReference>
<dbReference type="Gene3D" id="3.40.120.10">
    <property type="entry name" value="Alpha-D-Glucose-1,6-Bisphosphate, subunit A, domain 3"/>
    <property type="match status" value="3"/>
</dbReference>
<evidence type="ECO:0000256" key="7">
    <source>
        <dbReference type="SAM" id="MobiDB-lite"/>
    </source>
</evidence>
<dbReference type="PANTHER" id="PTHR45745:SF1">
    <property type="entry name" value="PHOSPHOGLUCOMUTASE 2B-RELATED"/>
    <property type="match status" value="1"/>
</dbReference>